<sequence>MKLSLIFRVAAAAVSVSALPGIELTPRTSKYVCCTYLDIASDPIIQYYLEQYGISGVPNDAIVGLGCRKLMKGGTCSSSTQLGWCDLSSYVAPHIYTSCEMNVAQPDSS</sequence>
<reference evidence="3" key="2">
    <citation type="submission" date="2015-01" db="EMBL/GenBank/DDBJ databases">
        <title>Evolutionary Origins and Diversification of the Mycorrhizal Mutualists.</title>
        <authorList>
            <consortium name="DOE Joint Genome Institute"/>
            <consortium name="Mycorrhizal Genomics Consortium"/>
            <person name="Kohler A."/>
            <person name="Kuo A."/>
            <person name="Nagy L.G."/>
            <person name="Floudas D."/>
            <person name="Copeland A."/>
            <person name="Barry K.W."/>
            <person name="Cichocki N."/>
            <person name="Veneault-Fourrey C."/>
            <person name="LaButti K."/>
            <person name="Lindquist E.A."/>
            <person name="Lipzen A."/>
            <person name="Lundell T."/>
            <person name="Morin E."/>
            <person name="Murat C."/>
            <person name="Riley R."/>
            <person name="Ohm R."/>
            <person name="Sun H."/>
            <person name="Tunlid A."/>
            <person name="Henrissat B."/>
            <person name="Grigoriev I.V."/>
            <person name="Hibbett D.S."/>
            <person name="Martin F."/>
        </authorList>
    </citation>
    <scope>NUCLEOTIDE SEQUENCE [LARGE SCALE GENOMIC DNA]</scope>
    <source>
        <strain evidence="3">Marx 270</strain>
    </source>
</reference>
<feature type="chain" id="PRO_5002175487" description="Hydrophobin" evidence="1">
    <location>
        <begin position="19"/>
        <end position="109"/>
    </location>
</feature>
<evidence type="ECO:0000313" key="2">
    <source>
        <dbReference type="EMBL" id="KIN98206.1"/>
    </source>
</evidence>
<dbReference type="EMBL" id="KN832018">
    <property type="protein sequence ID" value="KIN98206.1"/>
    <property type="molecule type" value="Genomic_DNA"/>
</dbReference>
<dbReference type="HOGENOM" id="CLU_2185062_0_0_1"/>
<gene>
    <name evidence="2" type="ORF">M404DRAFT_1005570</name>
</gene>
<keyword evidence="3" id="KW-1185">Reference proteome</keyword>
<keyword evidence="1" id="KW-0732">Signal</keyword>
<proteinExistence type="predicted"/>
<evidence type="ECO:0000256" key="1">
    <source>
        <dbReference type="SAM" id="SignalP"/>
    </source>
</evidence>
<accession>A0A0C3JKV8</accession>
<name>A0A0C3JKV8_PISTI</name>
<dbReference type="InParanoid" id="A0A0C3JKV8"/>
<evidence type="ECO:0008006" key="4">
    <source>
        <dbReference type="Google" id="ProtNLM"/>
    </source>
</evidence>
<dbReference type="AlphaFoldDB" id="A0A0C3JKV8"/>
<dbReference type="Proteomes" id="UP000054217">
    <property type="component" value="Unassembled WGS sequence"/>
</dbReference>
<protein>
    <recommendedName>
        <fullName evidence="4">Hydrophobin</fullName>
    </recommendedName>
</protein>
<reference evidence="2 3" key="1">
    <citation type="submission" date="2014-04" db="EMBL/GenBank/DDBJ databases">
        <authorList>
            <consortium name="DOE Joint Genome Institute"/>
            <person name="Kuo A."/>
            <person name="Kohler A."/>
            <person name="Costa M.D."/>
            <person name="Nagy L.G."/>
            <person name="Floudas D."/>
            <person name="Copeland A."/>
            <person name="Barry K.W."/>
            <person name="Cichocki N."/>
            <person name="Veneault-Fourrey C."/>
            <person name="LaButti K."/>
            <person name="Lindquist E.A."/>
            <person name="Lipzen A."/>
            <person name="Lundell T."/>
            <person name="Morin E."/>
            <person name="Murat C."/>
            <person name="Sun H."/>
            <person name="Tunlid A."/>
            <person name="Henrissat B."/>
            <person name="Grigoriev I.V."/>
            <person name="Hibbett D.S."/>
            <person name="Martin F."/>
            <person name="Nordberg H.P."/>
            <person name="Cantor M.N."/>
            <person name="Hua S.X."/>
        </authorList>
    </citation>
    <scope>NUCLEOTIDE SEQUENCE [LARGE SCALE GENOMIC DNA]</scope>
    <source>
        <strain evidence="2 3">Marx 270</strain>
    </source>
</reference>
<dbReference type="OrthoDB" id="2699028at2759"/>
<feature type="signal peptide" evidence="1">
    <location>
        <begin position="1"/>
        <end position="18"/>
    </location>
</feature>
<organism evidence="2 3">
    <name type="scientific">Pisolithus tinctorius Marx 270</name>
    <dbReference type="NCBI Taxonomy" id="870435"/>
    <lineage>
        <taxon>Eukaryota</taxon>
        <taxon>Fungi</taxon>
        <taxon>Dikarya</taxon>
        <taxon>Basidiomycota</taxon>
        <taxon>Agaricomycotina</taxon>
        <taxon>Agaricomycetes</taxon>
        <taxon>Agaricomycetidae</taxon>
        <taxon>Boletales</taxon>
        <taxon>Sclerodermatineae</taxon>
        <taxon>Pisolithaceae</taxon>
        <taxon>Pisolithus</taxon>
    </lineage>
</organism>
<evidence type="ECO:0000313" key="3">
    <source>
        <dbReference type="Proteomes" id="UP000054217"/>
    </source>
</evidence>